<dbReference type="CDD" id="cd06529">
    <property type="entry name" value="S24_LexA-like"/>
    <property type="match status" value="1"/>
</dbReference>
<sequence length="380" mass="43426">MSSAYERLKEVITELGFTSEQTFSETVGLGCSFMSRMTNNITTKSLNKIREKFPQVNPLYIREGIGGMFTEVPVDSSKESIRARFFQYLRYKDITKAEFIRKTGLSVGFPSARTKSGYTTSTQIKVHSVYPDFNLTWLMYGVGNMLLDKSVDVEKLMSDGKDYRKRILLFCEKIGISKTRFLQECKIFKNTIMLLPAKPTEFILNKIATAYPQLNLDWLTYGEGNMFKDNVLVSESNVAMVPLVPQVAQEGYLGSYADSEYISKLPTIPIVKMDKDKYIAFEVSGNSMDDGSSRAYQDGDIVICKECPTEIIKCNGLNTKNKEFVIVHRLGILLKRIDNLDLNEGKITLHSFNPTYNDIILELEYIKQIWVVEYQQKKKK</sequence>
<name>A0A8S5TB77_9CAUD</name>
<dbReference type="InterPro" id="IPR036286">
    <property type="entry name" value="LexA/Signal_pep-like_sf"/>
</dbReference>
<dbReference type="EMBL" id="BK032788">
    <property type="protein sequence ID" value="DAF60392.1"/>
    <property type="molecule type" value="Genomic_DNA"/>
</dbReference>
<dbReference type="Gene3D" id="2.10.109.10">
    <property type="entry name" value="Umud Fragment, subunit A"/>
    <property type="match status" value="1"/>
</dbReference>
<dbReference type="InterPro" id="IPR039418">
    <property type="entry name" value="LexA-like"/>
</dbReference>
<organism evidence="2">
    <name type="scientific">Siphoviridae sp. ctmHK36</name>
    <dbReference type="NCBI Taxonomy" id="2827931"/>
    <lineage>
        <taxon>Viruses</taxon>
        <taxon>Duplodnaviria</taxon>
        <taxon>Heunggongvirae</taxon>
        <taxon>Uroviricota</taxon>
        <taxon>Caudoviricetes</taxon>
    </lineage>
</organism>
<dbReference type="Pfam" id="PF00717">
    <property type="entry name" value="Peptidase_S24"/>
    <property type="match status" value="1"/>
</dbReference>
<dbReference type="InterPro" id="IPR015927">
    <property type="entry name" value="Peptidase_S24_S26A/B/C"/>
</dbReference>
<protein>
    <submittedName>
        <fullName evidence="2">LexA-like protein</fullName>
    </submittedName>
</protein>
<evidence type="ECO:0000313" key="2">
    <source>
        <dbReference type="EMBL" id="DAF60392.1"/>
    </source>
</evidence>
<evidence type="ECO:0000259" key="1">
    <source>
        <dbReference type="Pfam" id="PF00717"/>
    </source>
</evidence>
<feature type="domain" description="Peptidase S24/S26A/S26B/S26C" evidence="1">
    <location>
        <begin position="253"/>
        <end position="363"/>
    </location>
</feature>
<reference evidence="2" key="1">
    <citation type="journal article" date="2021" name="Proc. Natl. Acad. Sci. U.S.A.">
        <title>A Catalog of Tens of Thousands of Viruses from Human Metagenomes Reveals Hidden Associations with Chronic Diseases.</title>
        <authorList>
            <person name="Tisza M.J."/>
            <person name="Buck C.B."/>
        </authorList>
    </citation>
    <scope>NUCLEOTIDE SEQUENCE</scope>
    <source>
        <strain evidence="2">CtmHK36</strain>
    </source>
</reference>
<proteinExistence type="predicted"/>
<dbReference type="SUPFAM" id="SSF51306">
    <property type="entry name" value="LexA/Signal peptidase"/>
    <property type="match status" value="1"/>
</dbReference>
<accession>A0A8S5TB77</accession>